<accession>A0A1Y1T131</accession>
<protein>
    <submittedName>
        <fullName evidence="2">Uncharacterized protein</fullName>
    </submittedName>
</protein>
<evidence type="ECO:0000313" key="3">
    <source>
        <dbReference type="Proteomes" id="UP000192746"/>
    </source>
</evidence>
<proteinExistence type="predicted"/>
<keyword evidence="3" id="KW-1185">Reference proteome</keyword>
<organism evidence="2 3">
    <name type="scientific">Zunongwangia atlantica 22II14-10F7</name>
    <dbReference type="NCBI Taxonomy" id="1185767"/>
    <lineage>
        <taxon>Bacteria</taxon>
        <taxon>Pseudomonadati</taxon>
        <taxon>Bacteroidota</taxon>
        <taxon>Flavobacteriia</taxon>
        <taxon>Flavobacteriales</taxon>
        <taxon>Flavobacteriaceae</taxon>
        <taxon>Zunongwangia</taxon>
    </lineage>
</organism>
<evidence type="ECO:0000256" key="1">
    <source>
        <dbReference type="SAM" id="Phobius"/>
    </source>
</evidence>
<name>A0A1Y1T131_9FLAO</name>
<keyword evidence="1" id="KW-1133">Transmembrane helix</keyword>
<dbReference type="Proteomes" id="UP000192746">
    <property type="component" value="Unassembled WGS sequence"/>
</dbReference>
<keyword evidence="1" id="KW-0472">Membrane</keyword>
<reference evidence="2 3" key="1">
    <citation type="submission" date="2013-04" db="EMBL/GenBank/DDBJ databases">
        <title>Zunongwangia sp. 22II14-10F7 Genome Sequencing.</title>
        <authorList>
            <person name="Lai Q."/>
            <person name="Shao Z."/>
        </authorList>
    </citation>
    <scope>NUCLEOTIDE SEQUENCE [LARGE SCALE GENOMIC DNA]</scope>
    <source>
        <strain evidence="2 3">22II14-10F7</strain>
    </source>
</reference>
<dbReference type="AlphaFoldDB" id="A0A1Y1T131"/>
<gene>
    <name evidence="2" type="ORF">IIF7_16297</name>
</gene>
<evidence type="ECO:0000313" key="2">
    <source>
        <dbReference type="EMBL" id="ORL44295.1"/>
    </source>
</evidence>
<feature type="transmembrane region" description="Helical" evidence="1">
    <location>
        <begin position="12"/>
        <end position="32"/>
    </location>
</feature>
<sequence length="36" mass="4410">MEEKPEKYEWKMRYTAVLIANAIYIIAFYFIMKSFA</sequence>
<dbReference type="EMBL" id="ARYN01000016">
    <property type="protein sequence ID" value="ORL44295.1"/>
    <property type="molecule type" value="Genomic_DNA"/>
</dbReference>
<comment type="caution">
    <text evidence="2">The sequence shown here is derived from an EMBL/GenBank/DDBJ whole genome shotgun (WGS) entry which is preliminary data.</text>
</comment>
<keyword evidence="1" id="KW-0812">Transmembrane</keyword>